<feature type="transmembrane region" description="Helical" evidence="8">
    <location>
        <begin position="9"/>
        <end position="32"/>
    </location>
</feature>
<dbReference type="eggNOG" id="COG5002">
    <property type="taxonomic scope" value="Bacteria"/>
</dbReference>
<dbReference type="SMART" id="SM00304">
    <property type="entry name" value="HAMP"/>
    <property type="match status" value="1"/>
</dbReference>
<dbReference type="GO" id="GO:0000155">
    <property type="term" value="F:phosphorelay sensor kinase activity"/>
    <property type="evidence" value="ECO:0007669"/>
    <property type="project" value="InterPro"/>
</dbReference>
<keyword evidence="12" id="KW-1185">Reference proteome</keyword>
<evidence type="ECO:0000256" key="7">
    <source>
        <dbReference type="ARBA" id="ARBA00023012"/>
    </source>
</evidence>
<evidence type="ECO:0000256" key="4">
    <source>
        <dbReference type="ARBA" id="ARBA00022553"/>
    </source>
</evidence>
<dbReference type="FunFam" id="1.10.287.130:FF:000001">
    <property type="entry name" value="Two-component sensor histidine kinase"/>
    <property type="match status" value="1"/>
</dbReference>
<keyword evidence="8" id="KW-1133">Transmembrane helix</keyword>
<dbReference type="Proteomes" id="UP000019591">
    <property type="component" value="Chromosome"/>
</dbReference>
<protein>
    <recommendedName>
        <fullName evidence="3">histidine kinase</fullName>
        <ecNumber evidence="3">2.7.13.3</ecNumber>
    </recommendedName>
</protein>
<dbReference type="GO" id="GO:0005886">
    <property type="term" value="C:plasma membrane"/>
    <property type="evidence" value="ECO:0007669"/>
    <property type="project" value="TreeGrafter"/>
</dbReference>
<dbReference type="CDD" id="cd06225">
    <property type="entry name" value="HAMP"/>
    <property type="match status" value="1"/>
</dbReference>
<dbReference type="SUPFAM" id="SSF55874">
    <property type="entry name" value="ATPase domain of HSP90 chaperone/DNA topoisomerase II/histidine kinase"/>
    <property type="match status" value="1"/>
</dbReference>
<dbReference type="SUPFAM" id="SSF47384">
    <property type="entry name" value="Homodimeric domain of signal transducing histidine kinase"/>
    <property type="match status" value="1"/>
</dbReference>
<evidence type="ECO:0000256" key="6">
    <source>
        <dbReference type="ARBA" id="ARBA00022777"/>
    </source>
</evidence>
<keyword evidence="4" id="KW-0597">Phosphoprotein</keyword>
<dbReference type="PANTHER" id="PTHR45453">
    <property type="entry name" value="PHOSPHATE REGULON SENSOR PROTEIN PHOR"/>
    <property type="match status" value="1"/>
</dbReference>
<dbReference type="SUPFAM" id="SSF158472">
    <property type="entry name" value="HAMP domain-like"/>
    <property type="match status" value="1"/>
</dbReference>
<evidence type="ECO:0000256" key="3">
    <source>
        <dbReference type="ARBA" id="ARBA00012438"/>
    </source>
</evidence>
<dbReference type="AlphaFoldDB" id="W8T6L3"/>
<dbReference type="STRING" id="1286171.EAL2_c21080"/>
<dbReference type="SMART" id="SM00388">
    <property type="entry name" value="HisKA"/>
    <property type="match status" value="1"/>
</dbReference>
<dbReference type="SMART" id="SM00387">
    <property type="entry name" value="HATPase_c"/>
    <property type="match status" value="1"/>
</dbReference>
<dbReference type="Pfam" id="PF02518">
    <property type="entry name" value="HATPase_c"/>
    <property type="match status" value="1"/>
</dbReference>
<dbReference type="OrthoDB" id="9762826at2"/>
<keyword evidence="7" id="KW-0902">Two-component regulatory system</keyword>
<dbReference type="Gene3D" id="3.30.565.10">
    <property type="entry name" value="Histidine kinase-like ATPase, C-terminal domain"/>
    <property type="match status" value="1"/>
</dbReference>
<dbReference type="RefSeq" id="WP_025436314.1">
    <property type="nucleotide sequence ID" value="NZ_CP007452.1"/>
</dbReference>
<dbReference type="InterPro" id="IPR004358">
    <property type="entry name" value="Sig_transdc_His_kin-like_C"/>
</dbReference>
<dbReference type="Pfam" id="PF00512">
    <property type="entry name" value="HisKA"/>
    <property type="match status" value="1"/>
</dbReference>
<dbReference type="InterPro" id="IPR003660">
    <property type="entry name" value="HAMP_dom"/>
</dbReference>
<dbReference type="GO" id="GO:0004721">
    <property type="term" value="F:phosphoprotein phosphatase activity"/>
    <property type="evidence" value="ECO:0007669"/>
    <property type="project" value="TreeGrafter"/>
</dbReference>
<dbReference type="InterPro" id="IPR036890">
    <property type="entry name" value="HATPase_C_sf"/>
</dbReference>
<keyword evidence="8" id="KW-0472">Membrane</keyword>
<evidence type="ECO:0000313" key="11">
    <source>
        <dbReference type="EMBL" id="AHM57389.1"/>
    </source>
</evidence>
<accession>W8T6L3</accession>
<reference evidence="11 12" key="1">
    <citation type="journal article" date="2014" name="Genome Announc.">
        <title>Complete Genome Sequence of Amino Acid-Utilizing Eubacterium acidaminophilum al-2 (DSM 3953).</title>
        <authorList>
            <person name="Poehlein A."/>
            <person name="Andreesen J.R."/>
            <person name="Daniel R."/>
        </authorList>
    </citation>
    <scope>NUCLEOTIDE SEQUENCE [LARGE SCALE GENOMIC DNA]</scope>
    <source>
        <strain evidence="11 12">DSM 3953</strain>
    </source>
</reference>
<dbReference type="PROSITE" id="PS50885">
    <property type="entry name" value="HAMP"/>
    <property type="match status" value="1"/>
</dbReference>
<dbReference type="EC" id="2.7.13.3" evidence="3"/>
<dbReference type="CDD" id="cd00082">
    <property type="entry name" value="HisKA"/>
    <property type="match status" value="1"/>
</dbReference>
<dbReference type="InterPro" id="IPR050351">
    <property type="entry name" value="BphY/WalK/GraS-like"/>
</dbReference>
<dbReference type="Gene3D" id="1.10.287.130">
    <property type="match status" value="1"/>
</dbReference>
<dbReference type="InterPro" id="IPR003594">
    <property type="entry name" value="HATPase_dom"/>
</dbReference>
<evidence type="ECO:0000256" key="5">
    <source>
        <dbReference type="ARBA" id="ARBA00022679"/>
    </source>
</evidence>
<dbReference type="GO" id="GO:0016036">
    <property type="term" value="P:cellular response to phosphate starvation"/>
    <property type="evidence" value="ECO:0007669"/>
    <property type="project" value="TreeGrafter"/>
</dbReference>
<dbReference type="InterPro" id="IPR003661">
    <property type="entry name" value="HisK_dim/P_dom"/>
</dbReference>
<keyword evidence="6 11" id="KW-0418">Kinase</keyword>
<evidence type="ECO:0000259" key="10">
    <source>
        <dbReference type="PROSITE" id="PS50885"/>
    </source>
</evidence>
<evidence type="ECO:0000256" key="1">
    <source>
        <dbReference type="ARBA" id="ARBA00000085"/>
    </source>
</evidence>
<evidence type="ECO:0000256" key="8">
    <source>
        <dbReference type="SAM" id="Phobius"/>
    </source>
</evidence>
<name>W8T6L3_PEPAC</name>
<dbReference type="Pfam" id="PF00672">
    <property type="entry name" value="HAMP"/>
    <property type="match status" value="1"/>
</dbReference>
<dbReference type="HOGENOM" id="CLU_000445_89_6_9"/>
<evidence type="ECO:0000256" key="2">
    <source>
        <dbReference type="ARBA" id="ARBA00004370"/>
    </source>
</evidence>
<dbReference type="PRINTS" id="PR00344">
    <property type="entry name" value="BCTRLSENSOR"/>
</dbReference>
<dbReference type="Gene3D" id="6.10.340.10">
    <property type="match status" value="1"/>
</dbReference>
<sequence length="488" mass="54663">MKKSIRVRLFLYTIGLVMSILALLFIMNSFYFEKYYIGLKKSQLSGTATEIESMLESNYSSDEIYSRFEEIEGETGIKIALFSPEMDNLYSSFTRGRMSGSPWNIVNTQIIEMLQDKDVIFGEYEHPMTGTAFLTYAKKLEGGNVALLQIPMAAVQESISANQTFHIYAAILTLLIGLVGALLFSKGFVRPILDIAEIAKRVEKLDFSKKYEGGRQDEIGHLGKSINSMSGRLEGVISSLNIANEQLKTEIEKEKRIDIMRKDFIAAVSHELKTPVALIQGYSEGLRDNIADESRKTFYCDVIEDEARRMGALVNELLELSRLESGSMKLQLLDFSMKELVNAVAAKYSLAAEERGIALDIQKTGAETSVYADREKIERAIVNYLDNAFKNVDTGGEISVRLIQSEASVRLEVENSGSRIPEKELELIWHQFYKLDKSRSRSLGGSGLGLSIVKEIVSLHNGNCGAYNTENGVVFWLEIPDVHRITNT</sequence>
<dbReference type="InterPro" id="IPR036097">
    <property type="entry name" value="HisK_dim/P_sf"/>
</dbReference>
<dbReference type="InterPro" id="IPR005467">
    <property type="entry name" value="His_kinase_dom"/>
</dbReference>
<gene>
    <name evidence="11" type="primary">resE</name>
    <name evidence="11" type="ORF">EAL2_c21080</name>
</gene>
<evidence type="ECO:0000259" key="9">
    <source>
        <dbReference type="PROSITE" id="PS50109"/>
    </source>
</evidence>
<feature type="transmembrane region" description="Helical" evidence="8">
    <location>
        <begin position="165"/>
        <end position="184"/>
    </location>
</feature>
<comment type="subcellular location">
    <subcellularLocation>
        <location evidence="2">Membrane</location>
    </subcellularLocation>
</comment>
<dbReference type="EMBL" id="CP007452">
    <property type="protein sequence ID" value="AHM57389.1"/>
    <property type="molecule type" value="Genomic_DNA"/>
</dbReference>
<keyword evidence="5 11" id="KW-0808">Transferase</keyword>
<dbReference type="PROSITE" id="PS50109">
    <property type="entry name" value="HIS_KIN"/>
    <property type="match status" value="1"/>
</dbReference>
<organism evidence="11 12">
    <name type="scientific">Peptoclostridium acidaminophilum DSM 3953</name>
    <dbReference type="NCBI Taxonomy" id="1286171"/>
    <lineage>
        <taxon>Bacteria</taxon>
        <taxon>Bacillati</taxon>
        <taxon>Bacillota</taxon>
        <taxon>Clostridia</taxon>
        <taxon>Peptostreptococcales</taxon>
        <taxon>Peptoclostridiaceae</taxon>
        <taxon>Peptoclostridium</taxon>
    </lineage>
</organism>
<feature type="domain" description="Histidine kinase" evidence="9">
    <location>
        <begin position="267"/>
        <end position="483"/>
    </location>
</feature>
<dbReference type="PATRIC" id="fig|1286171.3.peg.2056"/>
<evidence type="ECO:0000313" key="12">
    <source>
        <dbReference type="Proteomes" id="UP000019591"/>
    </source>
</evidence>
<proteinExistence type="predicted"/>
<dbReference type="PANTHER" id="PTHR45453:SF1">
    <property type="entry name" value="PHOSPHATE REGULON SENSOR PROTEIN PHOR"/>
    <property type="match status" value="1"/>
</dbReference>
<feature type="domain" description="HAMP" evidence="10">
    <location>
        <begin position="186"/>
        <end position="238"/>
    </location>
</feature>
<keyword evidence="8" id="KW-0812">Transmembrane</keyword>
<comment type="catalytic activity">
    <reaction evidence="1">
        <text>ATP + protein L-histidine = ADP + protein N-phospho-L-histidine.</text>
        <dbReference type="EC" id="2.7.13.3"/>
    </reaction>
</comment>
<dbReference type="KEGG" id="eac:EAL2_c21080"/>